<accession>A0A4Z2E6Z5</accession>
<dbReference type="AlphaFoldDB" id="A0A4Z2E6Z5"/>
<dbReference type="EMBL" id="SRLO01015077">
    <property type="protein sequence ID" value="TNN24537.1"/>
    <property type="molecule type" value="Genomic_DNA"/>
</dbReference>
<reference evidence="1 2" key="1">
    <citation type="submission" date="2019-03" db="EMBL/GenBank/DDBJ databases">
        <title>First draft genome of Liparis tanakae, snailfish: a comprehensive survey of snailfish specific genes.</title>
        <authorList>
            <person name="Kim W."/>
            <person name="Song I."/>
            <person name="Jeong J.-H."/>
            <person name="Kim D."/>
            <person name="Kim S."/>
            <person name="Ryu S."/>
            <person name="Song J.Y."/>
            <person name="Lee S.K."/>
        </authorList>
    </citation>
    <scope>NUCLEOTIDE SEQUENCE [LARGE SCALE GENOMIC DNA]</scope>
    <source>
        <tissue evidence="1">Muscle</tissue>
    </source>
</reference>
<evidence type="ECO:0000313" key="2">
    <source>
        <dbReference type="Proteomes" id="UP000314294"/>
    </source>
</evidence>
<sequence>MKNIASSAAIAAEFGAAGRVQNGRCHTNDVVRLTSTVTCRGSTICQITRDRKSMASSTPTVA</sequence>
<organism evidence="1 2">
    <name type="scientific">Liparis tanakae</name>
    <name type="common">Tanaka's snailfish</name>
    <dbReference type="NCBI Taxonomy" id="230148"/>
    <lineage>
        <taxon>Eukaryota</taxon>
        <taxon>Metazoa</taxon>
        <taxon>Chordata</taxon>
        <taxon>Craniata</taxon>
        <taxon>Vertebrata</taxon>
        <taxon>Euteleostomi</taxon>
        <taxon>Actinopterygii</taxon>
        <taxon>Neopterygii</taxon>
        <taxon>Teleostei</taxon>
        <taxon>Neoteleostei</taxon>
        <taxon>Acanthomorphata</taxon>
        <taxon>Eupercaria</taxon>
        <taxon>Perciformes</taxon>
        <taxon>Cottioidei</taxon>
        <taxon>Cottales</taxon>
        <taxon>Liparidae</taxon>
        <taxon>Liparis</taxon>
    </lineage>
</organism>
<protein>
    <submittedName>
        <fullName evidence="1">Uncharacterized protein</fullName>
    </submittedName>
</protein>
<evidence type="ECO:0000313" key="1">
    <source>
        <dbReference type="EMBL" id="TNN24537.1"/>
    </source>
</evidence>
<keyword evidence="2" id="KW-1185">Reference proteome</keyword>
<dbReference type="Proteomes" id="UP000314294">
    <property type="component" value="Unassembled WGS sequence"/>
</dbReference>
<gene>
    <name evidence="1" type="ORF">EYF80_065337</name>
</gene>
<comment type="caution">
    <text evidence="1">The sequence shown here is derived from an EMBL/GenBank/DDBJ whole genome shotgun (WGS) entry which is preliminary data.</text>
</comment>
<name>A0A4Z2E6Z5_9TELE</name>
<proteinExistence type="predicted"/>